<accession>A0ACB7GMD3</accession>
<name>A0ACB7GMD3_MANES</name>
<dbReference type="Proteomes" id="UP000091857">
    <property type="component" value="Chromosome 13"/>
</dbReference>
<dbReference type="EMBL" id="CM004399">
    <property type="protein sequence ID" value="KAG8640653.1"/>
    <property type="molecule type" value="Genomic_DNA"/>
</dbReference>
<protein>
    <submittedName>
        <fullName evidence="1">Uncharacterized protein</fullName>
    </submittedName>
</protein>
<sequence>MMINFVFCYLLNKTSSDHEQKYPLFLGTRIYF</sequence>
<evidence type="ECO:0000313" key="2">
    <source>
        <dbReference type="Proteomes" id="UP000091857"/>
    </source>
</evidence>
<keyword evidence="2" id="KW-1185">Reference proteome</keyword>
<gene>
    <name evidence="1" type="ORF">MANES_13G072901v8</name>
</gene>
<organism evidence="1 2">
    <name type="scientific">Manihot esculenta</name>
    <name type="common">Cassava</name>
    <name type="synonym">Jatropha manihot</name>
    <dbReference type="NCBI Taxonomy" id="3983"/>
    <lineage>
        <taxon>Eukaryota</taxon>
        <taxon>Viridiplantae</taxon>
        <taxon>Streptophyta</taxon>
        <taxon>Embryophyta</taxon>
        <taxon>Tracheophyta</taxon>
        <taxon>Spermatophyta</taxon>
        <taxon>Magnoliopsida</taxon>
        <taxon>eudicotyledons</taxon>
        <taxon>Gunneridae</taxon>
        <taxon>Pentapetalae</taxon>
        <taxon>rosids</taxon>
        <taxon>fabids</taxon>
        <taxon>Malpighiales</taxon>
        <taxon>Euphorbiaceae</taxon>
        <taxon>Crotonoideae</taxon>
        <taxon>Manihoteae</taxon>
        <taxon>Manihot</taxon>
    </lineage>
</organism>
<evidence type="ECO:0000313" key="1">
    <source>
        <dbReference type="EMBL" id="KAG8640653.1"/>
    </source>
</evidence>
<comment type="caution">
    <text evidence="1">The sequence shown here is derived from an EMBL/GenBank/DDBJ whole genome shotgun (WGS) entry which is preliminary data.</text>
</comment>
<reference evidence="2" key="1">
    <citation type="journal article" date="2016" name="Nat. Biotechnol.">
        <title>Sequencing wild and cultivated cassava and related species reveals extensive interspecific hybridization and genetic diversity.</title>
        <authorList>
            <person name="Bredeson J.V."/>
            <person name="Lyons J.B."/>
            <person name="Prochnik S.E."/>
            <person name="Wu G.A."/>
            <person name="Ha C.M."/>
            <person name="Edsinger-Gonzales E."/>
            <person name="Grimwood J."/>
            <person name="Schmutz J."/>
            <person name="Rabbi I.Y."/>
            <person name="Egesi C."/>
            <person name="Nauluvula P."/>
            <person name="Lebot V."/>
            <person name="Ndunguru J."/>
            <person name="Mkamilo G."/>
            <person name="Bart R.S."/>
            <person name="Setter T.L."/>
            <person name="Gleadow R.M."/>
            <person name="Kulakow P."/>
            <person name="Ferguson M.E."/>
            <person name="Rounsley S."/>
            <person name="Rokhsar D.S."/>
        </authorList>
    </citation>
    <scope>NUCLEOTIDE SEQUENCE [LARGE SCALE GENOMIC DNA]</scope>
    <source>
        <strain evidence="2">cv. AM560-2</strain>
    </source>
</reference>
<proteinExistence type="predicted"/>